<dbReference type="InterPro" id="IPR025287">
    <property type="entry name" value="WAK_GUB"/>
</dbReference>
<protein>
    <recommendedName>
        <fullName evidence="3">Wall-associated receptor kinase galacturonan-binding domain-containing protein</fullName>
    </recommendedName>
</protein>
<dbReference type="ExpressionAtlas" id="R7W320">
    <property type="expression patterns" value="baseline"/>
</dbReference>
<keyword evidence="2" id="KW-0732">Signal</keyword>
<feature type="domain" description="Wall-associated receptor kinase galacturonan-binding" evidence="3">
    <location>
        <begin position="86"/>
        <end position="139"/>
    </location>
</feature>
<dbReference type="AlphaFoldDB" id="R7W320"/>
<dbReference type="GO" id="GO:0030247">
    <property type="term" value="F:polysaccharide binding"/>
    <property type="evidence" value="ECO:0007669"/>
    <property type="project" value="InterPro"/>
</dbReference>
<dbReference type="PANTHER" id="PTHR33491">
    <property type="entry name" value="OSJNBA0016N04.9 PROTEIN"/>
    <property type="match status" value="1"/>
</dbReference>
<proteinExistence type="predicted"/>
<evidence type="ECO:0000313" key="4">
    <source>
        <dbReference type="EnsemblPlants" id="EMT14021"/>
    </source>
</evidence>
<dbReference type="Pfam" id="PF13947">
    <property type="entry name" value="GUB_WAK_bind"/>
    <property type="match status" value="1"/>
</dbReference>
<accession>R7W320</accession>
<evidence type="ECO:0000256" key="1">
    <source>
        <dbReference type="ARBA" id="ARBA00004167"/>
    </source>
</evidence>
<sequence>MDGTNASRGHIGRRLAALAAGHGRIGGGAKPATGSPSRPQAARRGRADADLGSAIHHFVSYQARQAQVNIHLHAKLLSAVVTAAGCSTSCGNISIPYPFGIEPDCYHDGFNLTCDYSYRPPKLFLGDGTVKVLEISIPSGMDNSTINACATYCPSLGNSDAQPQLIRYLLLHGECSGLGCCNRGIPKGYTSYHIQLQPSNDSSSDAKSSVYIAEEGSYNISKLMSEPRGVALPALLDWVISNSSCQKQNSVAPGCRSSNSFCQNYTSYVYNGYQCRCSAGYRGNPYILDGCQGTS</sequence>
<name>R7W320_AEGTA</name>
<reference evidence="4" key="1">
    <citation type="submission" date="2015-06" db="UniProtKB">
        <authorList>
            <consortium name="EnsemblPlants"/>
        </authorList>
    </citation>
    <scope>IDENTIFICATION</scope>
</reference>
<evidence type="ECO:0000256" key="2">
    <source>
        <dbReference type="ARBA" id="ARBA00022729"/>
    </source>
</evidence>
<dbReference type="EnsemblPlants" id="EMT14021">
    <property type="protein sequence ID" value="EMT14021"/>
    <property type="gene ID" value="F775_17177"/>
</dbReference>
<dbReference type="GO" id="GO:0016020">
    <property type="term" value="C:membrane"/>
    <property type="evidence" value="ECO:0007669"/>
    <property type="project" value="UniProtKB-SubCell"/>
</dbReference>
<evidence type="ECO:0000259" key="3">
    <source>
        <dbReference type="Pfam" id="PF13947"/>
    </source>
</evidence>
<comment type="subcellular location">
    <subcellularLocation>
        <location evidence="1">Membrane</location>
        <topology evidence="1">Single-pass membrane protein</topology>
    </subcellularLocation>
</comment>
<organism evidence="4">
    <name type="scientific">Aegilops tauschii</name>
    <name type="common">Tausch's goatgrass</name>
    <name type="synonym">Aegilops squarrosa</name>
    <dbReference type="NCBI Taxonomy" id="37682"/>
    <lineage>
        <taxon>Eukaryota</taxon>
        <taxon>Viridiplantae</taxon>
        <taxon>Streptophyta</taxon>
        <taxon>Embryophyta</taxon>
        <taxon>Tracheophyta</taxon>
        <taxon>Spermatophyta</taxon>
        <taxon>Magnoliopsida</taxon>
        <taxon>Liliopsida</taxon>
        <taxon>Poales</taxon>
        <taxon>Poaceae</taxon>
        <taxon>BOP clade</taxon>
        <taxon>Pooideae</taxon>
        <taxon>Triticodae</taxon>
        <taxon>Triticeae</taxon>
        <taxon>Triticinae</taxon>
        <taxon>Aegilops</taxon>
    </lineage>
</organism>